<evidence type="ECO:0000256" key="1">
    <source>
        <dbReference type="SAM" id="Phobius"/>
    </source>
</evidence>
<sequence>MGGETSAKRSAARKDEKVSPERCVFWGKEVTKKLAAERVERNVAMIICTAFVSIAVIILARPNKRSTDLLRQLAES</sequence>
<evidence type="ECO:0000313" key="2">
    <source>
        <dbReference type="EMBL" id="KRY97559.1"/>
    </source>
</evidence>
<proteinExistence type="predicted"/>
<dbReference type="Proteomes" id="UP000055024">
    <property type="component" value="Unassembled WGS sequence"/>
</dbReference>
<keyword evidence="1" id="KW-0472">Membrane</keyword>
<dbReference type="EMBL" id="JYDP01001963">
    <property type="protein sequence ID" value="KRY97559.1"/>
    <property type="molecule type" value="Genomic_DNA"/>
</dbReference>
<keyword evidence="1" id="KW-0812">Transmembrane</keyword>
<reference evidence="2 3" key="1">
    <citation type="submission" date="2015-01" db="EMBL/GenBank/DDBJ databases">
        <title>Evolution of Trichinella species and genotypes.</title>
        <authorList>
            <person name="Korhonen P.K."/>
            <person name="Edoardo P."/>
            <person name="Giuseppe L.R."/>
            <person name="Gasser R.B."/>
        </authorList>
    </citation>
    <scope>NUCLEOTIDE SEQUENCE [LARGE SCALE GENOMIC DNA]</scope>
    <source>
        <strain evidence="2">ISS1029</strain>
    </source>
</reference>
<feature type="transmembrane region" description="Helical" evidence="1">
    <location>
        <begin position="43"/>
        <end position="61"/>
    </location>
</feature>
<comment type="caution">
    <text evidence="2">The sequence shown here is derived from an EMBL/GenBank/DDBJ whole genome shotgun (WGS) entry which is preliminary data.</text>
</comment>
<dbReference type="AlphaFoldDB" id="A0A0V1GH20"/>
<organism evidence="2 3">
    <name type="scientific">Trichinella zimbabwensis</name>
    <dbReference type="NCBI Taxonomy" id="268475"/>
    <lineage>
        <taxon>Eukaryota</taxon>
        <taxon>Metazoa</taxon>
        <taxon>Ecdysozoa</taxon>
        <taxon>Nematoda</taxon>
        <taxon>Enoplea</taxon>
        <taxon>Dorylaimia</taxon>
        <taxon>Trichinellida</taxon>
        <taxon>Trichinellidae</taxon>
        <taxon>Trichinella</taxon>
    </lineage>
</organism>
<gene>
    <name evidence="2" type="ORF">T11_4912</name>
</gene>
<protein>
    <submittedName>
        <fullName evidence="2">Uncharacterized protein</fullName>
    </submittedName>
</protein>
<keyword evidence="3" id="KW-1185">Reference proteome</keyword>
<keyword evidence="1" id="KW-1133">Transmembrane helix</keyword>
<name>A0A0V1GH20_9BILA</name>
<evidence type="ECO:0000313" key="3">
    <source>
        <dbReference type="Proteomes" id="UP000055024"/>
    </source>
</evidence>
<accession>A0A0V1GH20</accession>